<evidence type="ECO:0000256" key="5">
    <source>
        <dbReference type="ARBA" id="ARBA00022989"/>
    </source>
</evidence>
<evidence type="ECO:0000256" key="2">
    <source>
        <dbReference type="ARBA" id="ARBA00022448"/>
    </source>
</evidence>
<proteinExistence type="predicted"/>
<dbReference type="KEGG" id="ria:C7V51_06940"/>
<keyword evidence="5" id="KW-1133">Transmembrane helix</keyword>
<dbReference type="GO" id="GO:0015031">
    <property type="term" value="P:protein transport"/>
    <property type="evidence" value="ECO:0007669"/>
    <property type="project" value="UniProtKB-KW"/>
</dbReference>
<dbReference type="GO" id="GO:0016020">
    <property type="term" value="C:membrane"/>
    <property type="evidence" value="ECO:0007669"/>
    <property type="project" value="UniProtKB-ARBA"/>
</dbReference>
<keyword evidence="3" id="KW-0812">Transmembrane</keyword>
<evidence type="ECO:0000256" key="1">
    <source>
        <dbReference type="ARBA" id="ARBA00004167"/>
    </source>
</evidence>
<evidence type="ECO:0000313" key="9">
    <source>
        <dbReference type="EMBL" id="AZZ55648.1"/>
    </source>
</evidence>
<comment type="subcellular location">
    <subcellularLocation>
        <location evidence="1">Membrane</location>
        <topology evidence="1">Single-pass membrane protein</topology>
    </subcellularLocation>
</comment>
<accession>A0AAD1EM41</accession>
<dbReference type="AlphaFoldDB" id="A0AAD1EM41"/>
<evidence type="ECO:0000313" key="10">
    <source>
        <dbReference type="Proteomes" id="UP000283946"/>
    </source>
</evidence>
<evidence type="ECO:0000256" key="7">
    <source>
        <dbReference type="ARBA" id="ARBA00023136"/>
    </source>
</evidence>
<dbReference type="RefSeq" id="WP_104264342.1">
    <property type="nucleotide sequence ID" value="NZ_CP028130.1"/>
</dbReference>
<dbReference type="Pfam" id="PF02416">
    <property type="entry name" value="TatA_B_E"/>
    <property type="match status" value="1"/>
</dbReference>
<dbReference type="PRINTS" id="PR01506">
    <property type="entry name" value="TATBPROTEIN"/>
</dbReference>
<organism evidence="9 10">
    <name type="scientific">Rathayibacter iranicus</name>
    <dbReference type="NCBI Taxonomy" id="59737"/>
    <lineage>
        <taxon>Bacteria</taxon>
        <taxon>Bacillati</taxon>
        <taxon>Actinomycetota</taxon>
        <taxon>Actinomycetes</taxon>
        <taxon>Micrococcales</taxon>
        <taxon>Microbacteriaceae</taxon>
        <taxon>Rathayibacter</taxon>
    </lineage>
</organism>
<keyword evidence="7" id="KW-0472">Membrane</keyword>
<protein>
    <submittedName>
        <fullName evidence="9">Sec-independent protein translocase TatB</fullName>
    </submittedName>
</protein>
<keyword evidence="2" id="KW-0813">Transport</keyword>
<reference evidence="9 10" key="1">
    <citation type="submission" date="2018-03" db="EMBL/GenBank/DDBJ databases">
        <title>Bacteriophage NCPPB3778 and a type I-E CRISPR drive the evolution of the US Biological Select Agent, Rathayibacter toxicus.</title>
        <authorList>
            <person name="Davis E.W.II."/>
            <person name="Tabima J.F."/>
            <person name="Weisberg A.J."/>
            <person name="Dantas Lopes L."/>
            <person name="Wiseman M.S."/>
            <person name="Wiseman M.S."/>
            <person name="Pupko T."/>
            <person name="Belcher M.S."/>
            <person name="Sechler A.J."/>
            <person name="Tancos M.A."/>
            <person name="Schroeder B.K."/>
            <person name="Murray T.D."/>
            <person name="Luster D.G."/>
            <person name="Schneider W.L."/>
            <person name="Rogers E."/>
            <person name="Andreote F.D."/>
            <person name="Grunwald N.J."/>
            <person name="Putnam M.L."/>
            <person name="Chang J.H."/>
        </authorList>
    </citation>
    <scope>NUCLEOTIDE SEQUENCE [LARGE SCALE GENOMIC DNA]</scope>
    <source>
        <strain evidence="9 10">NCCPB 2253</strain>
    </source>
</reference>
<keyword evidence="6" id="KW-0811">Translocation</keyword>
<gene>
    <name evidence="9" type="ORF">C7V51_06940</name>
</gene>
<dbReference type="EMBL" id="CP028130">
    <property type="protein sequence ID" value="AZZ55648.1"/>
    <property type="molecule type" value="Genomic_DNA"/>
</dbReference>
<evidence type="ECO:0000256" key="4">
    <source>
        <dbReference type="ARBA" id="ARBA00022927"/>
    </source>
</evidence>
<evidence type="ECO:0000256" key="8">
    <source>
        <dbReference type="SAM" id="MobiDB-lite"/>
    </source>
</evidence>
<dbReference type="InterPro" id="IPR003369">
    <property type="entry name" value="TatA/B/E"/>
</dbReference>
<sequence>MFGLTFDKLLIIGVIAVFVLGPDRLPYYAAQLGQLVRRVRGFASQARERVKDEMGDEFNEVDWRKLDPRQYDPRRIIRDALLDDEPTPAVKPPSTVAAPVSPGGTGAAQDSYYTTMQRSVGAGSLANVPPPPIDSEAT</sequence>
<evidence type="ECO:0000256" key="3">
    <source>
        <dbReference type="ARBA" id="ARBA00022692"/>
    </source>
</evidence>
<dbReference type="Proteomes" id="UP000283946">
    <property type="component" value="Chromosome"/>
</dbReference>
<name>A0AAD1EM41_9MICO</name>
<keyword evidence="4" id="KW-0653">Protein transport</keyword>
<evidence type="ECO:0000256" key="6">
    <source>
        <dbReference type="ARBA" id="ARBA00023010"/>
    </source>
</evidence>
<dbReference type="Gene3D" id="1.20.5.3310">
    <property type="match status" value="1"/>
</dbReference>
<feature type="region of interest" description="Disordered" evidence="8">
    <location>
        <begin position="82"/>
        <end position="109"/>
    </location>
</feature>